<dbReference type="InterPro" id="IPR003646">
    <property type="entry name" value="SH3-like_bac-type"/>
</dbReference>
<evidence type="ECO:0000259" key="8">
    <source>
        <dbReference type="PROSITE" id="PS51781"/>
    </source>
</evidence>
<feature type="coiled-coil region" evidence="6">
    <location>
        <begin position="91"/>
        <end position="213"/>
    </location>
</feature>
<keyword evidence="3" id="KW-0732">Signal</keyword>
<keyword evidence="2 7" id="KW-0812">Transmembrane</keyword>
<dbReference type="NCBIfam" id="TIGR04211">
    <property type="entry name" value="SH3_and_anchor"/>
    <property type="match status" value="1"/>
</dbReference>
<evidence type="ECO:0000256" key="5">
    <source>
        <dbReference type="ARBA" id="ARBA00023136"/>
    </source>
</evidence>
<feature type="domain" description="SH3b" evidence="8">
    <location>
        <begin position="21"/>
        <end position="85"/>
    </location>
</feature>
<comment type="subcellular location">
    <subcellularLocation>
        <location evidence="1">Membrane</location>
        <topology evidence="1">Single-pass membrane protein</topology>
    </subcellularLocation>
</comment>
<proteinExistence type="predicted"/>
<keyword evidence="4 7" id="KW-1133">Transmembrane helix</keyword>
<evidence type="ECO:0000256" key="7">
    <source>
        <dbReference type="SAM" id="Phobius"/>
    </source>
</evidence>
<dbReference type="Gene3D" id="2.30.30.40">
    <property type="entry name" value="SH3 Domains"/>
    <property type="match status" value="1"/>
</dbReference>
<sequence length="268" mass="29712">MKNFFIHSTILFFMFVSASQAETLYVTDRILLGIHQQANENSPIIKTIPSGTAITVIQRSDNFIQIKLPDGTEGWVSKNYLNKEKPATAKLDVVNAKLTTAQQRNKKLADDLASKEREIQVRRDELSNAKSSLKDLKSALKETGNTPAAPISNPEDLDKAQATIKTLEEKITQLEQEKTEVASTSGSDAVIELEKMQNQNKQFRVRIEAALANLKGETVPSAEELAAIRPSFPLWYWLLLVALLIAGVAGGVIGMDIFHRKKHGGFRL</sequence>
<dbReference type="AlphaFoldDB" id="A0A3B1A8U7"/>
<dbReference type="PROSITE" id="PS51781">
    <property type="entry name" value="SH3B"/>
    <property type="match status" value="1"/>
</dbReference>
<protein>
    <recommendedName>
        <fullName evidence="8">SH3b domain-containing protein</fullName>
    </recommendedName>
</protein>
<evidence type="ECO:0000313" key="9">
    <source>
        <dbReference type="EMBL" id="VAW98010.1"/>
    </source>
</evidence>
<evidence type="ECO:0000256" key="4">
    <source>
        <dbReference type="ARBA" id="ARBA00022989"/>
    </source>
</evidence>
<keyword evidence="5 7" id="KW-0472">Membrane</keyword>
<organism evidence="9">
    <name type="scientific">hydrothermal vent metagenome</name>
    <dbReference type="NCBI Taxonomy" id="652676"/>
    <lineage>
        <taxon>unclassified sequences</taxon>
        <taxon>metagenomes</taxon>
        <taxon>ecological metagenomes</taxon>
    </lineage>
</organism>
<reference evidence="9" key="1">
    <citation type="submission" date="2018-06" db="EMBL/GenBank/DDBJ databases">
        <authorList>
            <person name="Zhirakovskaya E."/>
        </authorList>
    </citation>
    <scope>NUCLEOTIDE SEQUENCE</scope>
</reference>
<evidence type="ECO:0000256" key="6">
    <source>
        <dbReference type="SAM" id="Coils"/>
    </source>
</evidence>
<name>A0A3B1A8U7_9ZZZZ</name>
<feature type="transmembrane region" description="Helical" evidence="7">
    <location>
        <begin position="234"/>
        <end position="258"/>
    </location>
</feature>
<dbReference type="GO" id="GO:0016020">
    <property type="term" value="C:membrane"/>
    <property type="evidence" value="ECO:0007669"/>
    <property type="project" value="UniProtKB-SubCell"/>
</dbReference>
<dbReference type="SMART" id="SM00287">
    <property type="entry name" value="SH3b"/>
    <property type="match status" value="1"/>
</dbReference>
<keyword evidence="6" id="KW-0175">Coiled coil</keyword>
<dbReference type="InterPro" id="IPR016476">
    <property type="entry name" value="SH3_dom_pro"/>
</dbReference>
<evidence type="ECO:0000256" key="3">
    <source>
        <dbReference type="ARBA" id="ARBA00022729"/>
    </source>
</evidence>
<dbReference type="EMBL" id="UOFR01000056">
    <property type="protein sequence ID" value="VAW98010.1"/>
    <property type="molecule type" value="Genomic_DNA"/>
</dbReference>
<accession>A0A3B1A8U7</accession>
<evidence type="ECO:0000256" key="1">
    <source>
        <dbReference type="ARBA" id="ARBA00004167"/>
    </source>
</evidence>
<dbReference type="Gene3D" id="1.10.287.1490">
    <property type="match status" value="1"/>
</dbReference>
<gene>
    <name evidence="9" type="ORF">MNBD_GAMMA21-729</name>
</gene>
<dbReference type="Pfam" id="PF08239">
    <property type="entry name" value="SH3_3"/>
    <property type="match status" value="1"/>
</dbReference>
<evidence type="ECO:0000256" key="2">
    <source>
        <dbReference type="ARBA" id="ARBA00022692"/>
    </source>
</evidence>